<dbReference type="GO" id="GO:0005737">
    <property type="term" value="C:cytoplasm"/>
    <property type="evidence" value="ECO:0007669"/>
    <property type="project" value="TreeGrafter"/>
</dbReference>
<organism evidence="2 3">
    <name type="scientific">Nonomuraea aridisoli</name>
    <dbReference type="NCBI Taxonomy" id="2070368"/>
    <lineage>
        <taxon>Bacteria</taxon>
        <taxon>Bacillati</taxon>
        <taxon>Actinomycetota</taxon>
        <taxon>Actinomycetes</taxon>
        <taxon>Streptosporangiales</taxon>
        <taxon>Streptosporangiaceae</taxon>
        <taxon>Nonomuraea</taxon>
    </lineage>
</organism>
<feature type="domain" description="N-acetyltransferase" evidence="1">
    <location>
        <begin position="12"/>
        <end position="165"/>
    </location>
</feature>
<dbReference type="PANTHER" id="PTHR43441:SF10">
    <property type="entry name" value="ACETYLTRANSFERASE"/>
    <property type="match status" value="1"/>
</dbReference>
<name>A0A2W2E3X5_9ACTN</name>
<dbReference type="PROSITE" id="PS51186">
    <property type="entry name" value="GNAT"/>
    <property type="match status" value="2"/>
</dbReference>
<dbReference type="Proteomes" id="UP000249304">
    <property type="component" value="Unassembled WGS sequence"/>
</dbReference>
<protein>
    <submittedName>
        <fullName evidence="2">N-acetyltransferase</fullName>
    </submittedName>
</protein>
<feature type="domain" description="N-acetyltransferase" evidence="1">
    <location>
        <begin position="197"/>
        <end position="362"/>
    </location>
</feature>
<evidence type="ECO:0000313" key="3">
    <source>
        <dbReference type="Proteomes" id="UP000249304"/>
    </source>
</evidence>
<proteinExistence type="predicted"/>
<dbReference type="EMBL" id="POUD01000318">
    <property type="protein sequence ID" value="PZG06798.1"/>
    <property type="molecule type" value="Genomic_DNA"/>
</dbReference>
<dbReference type="SUPFAM" id="SSF55729">
    <property type="entry name" value="Acyl-CoA N-acyltransferases (Nat)"/>
    <property type="match status" value="2"/>
</dbReference>
<comment type="caution">
    <text evidence="2">The sequence shown here is derived from an EMBL/GenBank/DDBJ whole genome shotgun (WGS) entry which is preliminary data.</text>
</comment>
<dbReference type="InterPro" id="IPR000182">
    <property type="entry name" value="GNAT_dom"/>
</dbReference>
<dbReference type="Pfam" id="PF13302">
    <property type="entry name" value="Acetyltransf_3"/>
    <property type="match status" value="2"/>
</dbReference>
<evidence type="ECO:0000259" key="1">
    <source>
        <dbReference type="PROSITE" id="PS51186"/>
    </source>
</evidence>
<dbReference type="GO" id="GO:0008999">
    <property type="term" value="F:protein-N-terminal-alanine acetyltransferase activity"/>
    <property type="evidence" value="ECO:0007669"/>
    <property type="project" value="TreeGrafter"/>
</dbReference>
<keyword evidence="3" id="KW-1185">Reference proteome</keyword>
<dbReference type="Gene3D" id="3.40.630.30">
    <property type="match status" value="2"/>
</dbReference>
<dbReference type="PANTHER" id="PTHR43441">
    <property type="entry name" value="RIBOSOMAL-PROTEIN-SERINE ACETYLTRANSFERASE"/>
    <property type="match status" value="1"/>
</dbReference>
<dbReference type="OrthoDB" id="5293267at2"/>
<gene>
    <name evidence="2" type="ORF">C1J01_41875</name>
</gene>
<dbReference type="RefSeq" id="WP_111184614.1">
    <property type="nucleotide sequence ID" value="NZ_POUD01000318.1"/>
</dbReference>
<dbReference type="AlphaFoldDB" id="A0A2W2E3X5"/>
<sequence>MLPRDVISTGSLILRPPGESDLEDIVKMSDDPVTARFLPLLAQPYRIEHAREYLGIAAARWQDGGAEYAITEGGRLVGSIGVRPPDHWGVAEIGYVVAPWARNRNVAATAARALTDWAFDHGLRRVELQAEVENVPSLRVAYKAGFREEGRRREAKRLRDGRYMDLVTFARLKGEAAPPAEPYLPFFEGGELNDGVVRLVPLTVEDAPDYHRMMADPGVAAYAVSPPGTLEDDERRCRYTGYWWVSGQRVELAIRDAASGEFAGHVQLTQVLPPLAQAMVGYSLLPSHRGKGYMTRAVRLLVDWAFANTPLHRIVAGTDVGNVASHAVLERAGFRREGVHRELFPKPDGTRADDVEWALLRSTWRR</sequence>
<dbReference type="InterPro" id="IPR051908">
    <property type="entry name" value="Ribosomal_N-acetyltransferase"/>
</dbReference>
<dbReference type="GO" id="GO:1990189">
    <property type="term" value="F:protein N-terminal-serine acetyltransferase activity"/>
    <property type="evidence" value="ECO:0007669"/>
    <property type="project" value="TreeGrafter"/>
</dbReference>
<reference evidence="2 3" key="1">
    <citation type="submission" date="2018-01" db="EMBL/GenBank/DDBJ databases">
        <title>Draft genome sequence of Nonomuraea sp. KC333.</title>
        <authorList>
            <person name="Sahin N."/>
            <person name="Saygin H."/>
            <person name="Ay H."/>
        </authorList>
    </citation>
    <scope>NUCLEOTIDE SEQUENCE [LARGE SCALE GENOMIC DNA]</scope>
    <source>
        <strain evidence="2 3">KC333</strain>
    </source>
</reference>
<evidence type="ECO:0000313" key="2">
    <source>
        <dbReference type="EMBL" id="PZG06798.1"/>
    </source>
</evidence>
<accession>A0A2W2E3X5</accession>
<keyword evidence="2" id="KW-0808">Transferase</keyword>
<dbReference type="InterPro" id="IPR016181">
    <property type="entry name" value="Acyl_CoA_acyltransferase"/>
</dbReference>
<dbReference type="CDD" id="cd04301">
    <property type="entry name" value="NAT_SF"/>
    <property type="match status" value="1"/>
</dbReference>